<accession>A0ABR3MGK5</accession>
<sequence>MAAVSRRCTRRLNLNHRGEEMEAERGEAPHQAIPGFLSRSRANLVDLRGGRNWWKTGAGESGIWSAGSHFT</sequence>
<evidence type="ECO:0000313" key="1">
    <source>
        <dbReference type="EMBL" id="KAL1263114.1"/>
    </source>
</evidence>
<gene>
    <name evidence="1" type="ORF">QQF64_005853</name>
</gene>
<comment type="caution">
    <text evidence="1">The sequence shown here is derived from an EMBL/GenBank/DDBJ whole genome shotgun (WGS) entry which is preliminary data.</text>
</comment>
<reference evidence="1 2" key="1">
    <citation type="submission" date="2023-09" db="EMBL/GenBank/DDBJ databases">
        <authorList>
            <person name="Wang M."/>
        </authorList>
    </citation>
    <scope>NUCLEOTIDE SEQUENCE [LARGE SCALE GENOMIC DNA]</scope>
    <source>
        <strain evidence="1">GT-2023</strain>
        <tissue evidence="1">Liver</tissue>
    </source>
</reference>
<dbReference type="Proteomes" id="UP001558613">
    <property type="component" value="Unassembled WGS sequence"/>
</dbReference>
<organism evidence="1 2">
    <name type="scientific">Cirrhinus molitorella</name>
    <name type="common">mud carp</name>
    <dbReference type="NCBI Taxonomy" id="172907"/>
    <lineage>
        <taxon>Eukaryota</taxon>
        <taxon>Metazoa</taxon>
        <taxon>Chordata</taxon>
        <taxon>Craniata</taxon>
        <taxon>Vertebrata</taxon>
        <taxon>Euteleostomi</taxon>
        <taxon>Actinopterygii</taxon>
        <taxon>Neopterygii</taxon>
        <taxon>Teleostei</taxon>
        <taxon>Ostariophysi</taxon>
        <taxon>Cypriniformes</taxon>
        <taxon>Cyprinidae</taxon>
        <taxon>Labeoninae</taxon>
        <taxon>Labeonini</taxon>
        <taxon>Cirrhinus</taxon>
    </lineage>
</organism>
<proteinExistence type="predicted"/>
<dbReference type="EMBL" id="JAYMGO010000013">
    <property type="protein sequence ID" value="KAL1263114.1"/>
    <property type="molecule type" value="Genomic_DNA"/>
</dbReference>
<evidence type="ECO:0000313" key="2">
    <source>
        <dbReference type="Proteomes" id="UP001558613"/>
    </source>
</evidence>
<protein>
    <submittedName>
        <fullName evidence="1">Uncharacterized protein</fullName>
    </submittedName>
</protein>
<keyword evidence="2" id="KW-1185">Reference proteome</keyword>
<name>A0ABR3MGK5_9TELE</name>